<sequence>MAGPRENSSDPVYAGTIVQEFFQEVTEYAIFLLDSNGNVASWNEGAERIKGYERDEILGTHFSVFYLDDSDSDAPERALSLAERDGSYEEKGWRVRKDGSQIWAQVTIRALYDESGTLNGFAEIVRDITETRDYQEQLERSRDRLERTEQLADVGGWELNFEPRAISVTDGARQLLDVPNEEELTIRDVVAFVHDDDRELLEDAVERARQSGESFNVELRIITAKGRKRWVQLRGEAVEGTDTVRGAVRDISARKEHEERLMVLNRVLRHNLRNNLNVVTGYANKLQNDLEELEHASMADGDLTHLLDVFDDLSETTAGIRSELAALTQTVSAVDEFETQSAVRMTERIIENAEDLMSTGEKARAFEQVMENEVEQRAIPVHDTLSQLQTTYQRKHPHSEINVVGGEAQIFGDQGSLRLALDELVHNAIVHNDRESPTVELATRRVSTERVVITVKDDGPGIPETEQEILKQGKETALTHGSGMGLWTVHWVVTQLGGDVSITSRDTGGSTVAVLLPAPPKIGA</sequence>
<comment type="catalytic activity">
    <reaction evidence="1">
        <text>ATP + protein L-histidine = ADP + protein N-phospho-L-histidine.</text>
        <dbReference type="EC" id="2.7.13.3"/>
    </reaction>
</comment>
<dbReference type="Gene3D" id="3.30.450.20">
    <property type="entry name" value="PAS domain"/>
    <property type="match status" value="2"/>
</dbReference>
<dbReference type="PROSITE" id="PS50113">
    <property type="entry name" value="PAC"/>
    <property type="match status" value="1"/>
</dbReference>
<dbReference type="GO" id="GO:0004673">
    <property type="term" value="F:protein histidine kinase activity"/>
    <property type="evidence" value="ECO:0007669"/>
    <property type="project" value="UniProtKB-EC"/>
</dbReference>
<dbReference type="SMART" id="SM00091">
    <property type="entry name" value="PAS"/>
    <property type="match status" value="2"/>
</dbReference>
<dbReference type="InterPro" id="IPR001610">
    <property type="entry name" value="PAC"/>
</dbReference>
<dbReference type="PANTHER" id="PTHR43304">
    <property type="entry name" value="PHYTOCHROME-LIKE PROTEIN CPH1"/>
    <property type="match status" value="1"/>
</dbReference>
<dbReference type="EC" id="2.7.13.3" evidence="2"/>
<dbReference type="CDD" id="cd00075">
    <property type="entry name" value="HATPase"/>
    <property type="match status" value="1"/>
</dbReference>
<dbReference type="RefSeq" id="WP_151136963.1">
    <property type="nucleotide sequence ID" value="NZ_VZUS01000001.1"/>
</dbReference>
<name>A0A643JXA0_9EURY</name>
<dbReference type="InterPro" id="IPR035965">
    <property type="entry name" value="PAS-like_dom_sf"/>
</dbReference>
<dbReference type="PRINTS" id="PR00344">
    <property type="entry name" value="BCTRLSENSOR"/>
</dbReference>
<dbReference type="InterPro" id="IPR004358">
    <property type="entry name" value="Sig_transdc_His_kin-like_C"/>
</dbReference>
<organism evidence="9">
    <name type="scientific">Haloferax sp. CBA1149</name>
    <dbReference type="NCBI Taxonomy" id="2650753"/>
    <lineage>
        <taxon>Archaea</taxon>
        <taxon>Methanobacteriati</taxon>
        <taxon>Methanobacteriota</taxon>
        <taxon>Stenosarchaea group</taxon>
        <taxon>Halobacteria</taxon>
        <taxon>Halobacteriales</taxon>
        <taxon>Haloferacaceae</taxon>
        <taxon>Haloferax</taxon>
    </lineage>
</organism>
<dbReference type="PROSITE" id="PS50112">
    <property type="entry name" value="PAS"/>
    <property type="match status" value="1"/>
</dbReference>
<evidence type="ECO:0000256" key="3">
    <source>
        <dbReference type="ARBA" id="ARBA00022553"/>
    </source>
</evidence>
<dbReference type="InterPro" id="IPR000700">
    <property type="entry name" value="PAS-assoc_C"/>
</dbReference>
<dbReference type="SMART" id="SM00086">
    <property type="entry name" value="PAC"/>
    <property type="match status" value="2"/>
</dbReference>
<keyword evidence="3" id="KW-0597">Phosphoprotein</keyword>
<dbReference type="Pfam" id="PF08447">
    <property type="entry name" value="PAS_3"/>
    <property type="match status" value="1"/>
</dbReference>
<dbReference type="PANTHER" id="PTHR43304:SF1">
    <property type="entry name" value="PAC DOMAIN-CONTAINING PROTEIN"/>
    <property type="match status" value="1"/>
</dbReference>
<dbReference type="InterPro" id="IPR036890">
    <property type="entry name" value="HATPase_C_sf"/>
</dbReference>
<evidence type="ECO:0000256" key="4">
    <source>
        <dbReference type="ARBA" id="ARBA00022679"/>
    </source>
</evidence>
<feature type="domain" description="PAC" evidence="8">
    <location>
        <begin position="88"/>
        <end position="140"/>
    </location>
</feature>
<keyword evidence="4" id="KW-0808">Transferase</keyword>
<keyword evidence="5" id="KW-0418">Kinase</keyword>
<evidence type="ECO:0000313" key="9">
    <source>
        <dbReference type="EMBL" id="KAB1187878.1"/>
    </source>
</evidence>
<dbReference type="InterPro" id="IPR005467">
    <property type="entry name" value="His_kinase_dom"/>
</dbReference>
<dbReference type="EMBL" id="VZUS01000001">
    <property type="protein sequence ID" value="KAB1187878.1"/>
    <property type="molecule type" value="Genomic_DNA"/>
</dbReference>
<evidence type="ECO:0000259" key="8">
    <source>
        <dbReference type="PROSITE" id="PS50113"/>
    </source>
</evidence>
<gene>
    <name evidence="9" type="ORF">Hfx1149_07460</name>
</gene>
<evidence type="ECO:0000256" key="2">
    <source>
        <dbReference type="ARBA" id="ARBA00012438"/>
    </source>
</evidence>
<dbReference type="SUPFAM" id="SSF55874">
    <property type="entry name" value="ATPase domain of HSP90 chaperone/DNA topoisomerase II/histidine kinase"/>
    <property type="match status" value="1"/>
</dbReference>
<dbReference type="Pfam" id="PF02518">
    <property type="entry name" value="HATPase_c"/>
    <property type="match status" value="1"/>
</dbReference>
<feature type="domain" description="Histidine kinase" evidence="6">
    <location>
        <begin position="267"/>
        <end position="520"/>
    </location>
</feature>
<dbReference type="NCBIfam" id="TIGR00229">
    <property type="entry name" value="sensory_box"/>
    <property type="match status" value="2"/>
</dbReference>
<feature type="domain" description="PAS" evidence="7">
    <location>
        <begin position="18"/>
        <end position="86"/>
    </location>
</feature>
<dbReference type="InterPro" id="IPR000014">
    <property type="entry name" value="PAS"/>
</dbReference>
<dbReference type="InterPro" id="IPR003594">
    <property type="entry name" value="HATPase_dom"/>
</dbReference>
<accession>A0A643JXA0</accession>
<dbReference type="CDD" id="cd00130">
    <property type="entry name" value="PAS"/>
    <property type="match status" value="2"/>
</dbReference>
<evidence type="ECO:0000259" key="6">
    <source>
        <dbReference type="PROSITE" id="PS50109"/>
    </source>
</evidence>
<dbReference type="Gene3D" id="3.30.565.10">
    <property type="entry name" value="Histidine kinase-like ATPase, C-terminal domain"/>
    <property type="match status" value="1"/>
</dbReference>
<dbReference type="SMART" id="SM00387">
    <property type="entry name" value="HATPase_c"/>
    <property type="match status" value="1"/>
</dbReference>
<dbReference type="SUPFAM" id="SSF55785">
    <property type="entry name" value="PYP-like sensor domain (PAS domain)"/>
    <property type="match status" value="2"/>
</dbReference>
<dbReference type="PROSITE" id="PS50109">
    <property type="entry name" value="HIS_KIN"/>
    <property type="match status" value="1"/>
</dbReference>
<dbReference type="Pfam" id="PF13426">
    <property type="entry name" value="PAS_9"/>
    <property type="match status" value="1"/>
</dbReference>
<dbReference type="InterPro" id="IPR013655">
    <property type="entry name" value="PAS_fold_3"/>
</dbReference>
<proteinExistence type="predicted"/>
<reference evidence="9" key="1">
    <citation type="submission" date="2019-09" db="EMBL/GenBank/DDBJ databases">
        <title>Genomic analysis of Haloferax sp. CBA1149.</title>
        <authorList>
            <person name="Roh S.W."/>
        </authorList>
    </citation>
    <scope>NUCLEOTIDE SEQUENCE</scope>
    <source>
        <strain evidence="9">CBA1149</strain>
    </source>
</reference>
<evidence type="ECO:0000256" key="1">
    <source>
        <dbReference type="ARBA" id="ARBA00000085"/>
    </source>
</evidence>
<protein>
    <recommendedName>
        <fullName evidence="2">histidine kinase</fullName>
        <ecNumber evidence="2">2.7.13.3</ecNumber>
    </recommendedName>
</protein>
<dbReference type="AlphaFoldDB" id="A0A643JXA0"/>
<evidence type="ECO:0000256" key="5">
    <source>
        <dbReference type="ARBA" id="ARBA00022777"/>
    </source>
</evidence>
<evidence type="ECO:0000259" key="7">
    <source>
        <dbReference type="PROSITE" id="PS50112"/>
    </source>
</evidence>
<comment type="caution">
    <text evidence="9">The sequence shown here is derived from an EMBL/GenBank/DDBJ whole genome shotgun (WGS) entry which is preliminary data.</text>
</comment>
<dbReference type="InterPro" id="IPR052162">
    <property type="entry name" value="Sensor_kinase/Photoreceptor"/>
</dbReference>